<keyword evidence="1" id="KW-0507">mRNA processing</keyword>
<evidence type="ECO:0000256" key="2">
    <source>
        <dbReference type="PROSITE-ProRule" id="PRU00047"/>
    </source>
</evidence>
<dbReference type="Gene3D" id="3.40.30.10">
    <property type="entry name" value="Glutaredoxin"/>
    <property type="match status" value="1"/>
</dbReference>
<dbReference type="Proteomes" id="UP000807025">
    <property type="component" value="Unassembled WGS sequence"/>
</dbReference>
<feature type="compositionally biased region" description="Acidic residues" evidence="3">
    <location>
        <begin position="440"/>
        <end position="453"/>
    </location>
</feature>
<dbReference type="OrthoDB" id="429967at2759"/>
<feature type="domain" description="CCHC-type" evidence="4">
    <location>
        <begin position="174"/>
        <end position="189"/>
    </location>
</feature>
<dbReference type="SUPFAM" id="SSF52833">
    <property type="entry name" value="Thioredoxin-like"/>
    <property type="match status" value="1"/>
</dbReference>
<dbReference type="InterPro" id="IPR036875">
    <property type="entry name" value="Znf_CCHC_sf"/>
</dbReference>
<feature type="region of interest" description="Disordered" evidence="3">
    <location>
        <begin position="378"/>
        <end position="453"/>
    </location>
</feature>
<dbReference type="InterPro" id="IPR036249">
    <property type="entry name" value="Thioredoxin-like_sf"/>
</dbReference>
<accession>A0A9P5ZWN3</accession>
<keyword evidence="6" id="KW-1185">Reference proteome</keyword>
<gene>
    <name evidence="5" type="ORF">BDN71DRAFT_1469625</name>
</gene>
<feature type="region of interest" description="Disordered" evidence="3">
    <location>
        <begin position="318"/>
        <end position="357"/>
    </location>
</feature>
<dbReference type="GO" id="GO:0008270">
    <property type="term" value="F:zinc ion binding"/>
    <property type="evidence" value="ECO:0007669"/>
    <property type="project" value="UniProtKB-KW"/>
</dbReference>
<dbReference type="PROSITE" id="PS50158">
    <property type="entry name" value="ZF_CCHC"/>
    <property type="match status" value="1"/>
</dbReference>
<dbReference type="PANTHER" id="PTHR13316">
    <property type="entry name" value="ZINC FINGER, CCHC DOMAIN CONTAINING 8"/>
    <property type="match status" value="1"/>
</dbReference>
<keyword evidence="2" id="KW-0479">Metal-binding</keyword>
<dbReference type="SUPFAM" id="SSF57756">
    <property type="entry name" value="Retrovirus zinc finger-like domains"/>
    <property type="match status" value="1"/>
</dbReference>
<evidence type="ECO:0000256" key="1">
    <source>
        <dbReference type="ARBA" id="ARBA00022664"/>
    </source>
</evidence>
<dbReference type="EMBL" id="MU154558">
    <property type="protein sequence ID" value="KAF9495837.1"/>
    <property type="molecule type" value="Genomic_DNA"/>
</dbReference>
<comment type="caution">
    <text evidence="5">The sequence shown here is derived from an EMBL/GenBank/DDBJ whole genome shotgun (WGS) entry which is preliminary data.</text>
</comment>
<dbReference type="GO" id="GO:0071013">
    <property type="term" value="C:catalytic step 2 spliceosome"/>
    <property type="evidence" value="ECO:0007669"/>
    <property type="project" value="TreeGrafter"/>
</dbReference>
<reference evidence="5" key="1">
    <citation type="submission" date="2020-11" db="EMBL/GenBank/DDBJ databases">
        <authorList>
            <consortium name="DOE Joint Genome Institute"/>
            <person name="Ahrendt S."/>
            <person name="Riley R."/>
            <person name="Andreopoulos W."/>
            <person name="Labutti K."/>
            <person name="Pangilinan J."/>
            <person name="Ruiz-Duenas F.J."/>
            <person name="Barrasa J.M."/>
            <person name="Sanchez-Garcia M."/>
            <person name="Camarero S."/>
            <person name="Miyauchi S."/>
            <person name="Serrano A."/>
            <person name="Linde D."/>
            <person name="Babiker R."/>
            <person name="Drula E."/>
            <person name="Ayuso-Fernandez I."/>
            <person name="Pacheco R."/>
            <person name="Padilla G."/>
            <person name="Ferreira P."/>
            <person name="Barriuso J."/>
            <person name="Kellner H."/>
            <person name="Castanera R."/>
            <person name="Alfaro M."/>
            <person name="Ramirez L."/>
            <person name="Pisabarro A.G."/>
            <person name="Kuo A."/>
            <person name="Tritt A."/>
            <person name="Lipzen A."/>
            <person name="He G."/>
            <person name="Yan M."/>
            <person name="Ng V."/>
            <person name="Cullen D."/>
            <person name="Martin F."/>
            <person name="Rosso M.-N."/>
            <person name="Henrissat B."/>
            <person name="Hibbett D."/>
            <person name="Martinez A.T."/>
            <person name="Grigoriev I.V."/>
        </authorList>
    </citation>
    <scope>NUCLEOTIDE SEQUENCE</scope>
    <source>
        <strain evidence="5">ATCC 90797</strain>
    </source>
</reference>
<feature type="compositionally biased region" description="Low complexity" evidence="3">
    <location>
        <begin position="333"/>
        <end position="344"/>
    </location>
</feature>
<keyword evidence="2" id="KW-0862">Zinc</keyword>
<dbReference type="InterPro" id="IPR001878">
    <property type="entry name" value="Znf_CCHC"/>
</dbReference>
<dbReference type="AlphaFoldDB" id="A0A9P5ZWN3"/>
<proteinExistence type="predicted"/>
<dbReference type="GO" id="GO:0003723">
    <property type="term" value="F:RNA binding"/>
    <property type="evidence" value="ECO:0007669"/>
    <property type="project" value="TreeGrafter"/>
</dbReference>
<name>A0A9P5ZWN3_PLEER</name>
<evidence type="ECO:0000313" key="5">
    <source>
        <dbReference type="EMBL" id="KAF9495837.1"/>
    </source>
</evidence>
<dbReference type="Pfam" id="PF05768">
    <property type="entry name" value="Glrx-like"/>
    <property type="match status" value="1"/>
</dbReference>
<dbReference type="PANTHER" id="PTHR13316:SF0">
    <property type="entry name" value="ZINC FINGER CCHC DOMAIN-CONTAINING PROTEIN 8"/>
    <property type="match status" value="1"/>
</dbReference>
<evidence type="ECO:0000256" key="3">
    <source>
        <dbReference type="SAM" id="MobiDB-lite"/>
    </source>
</evidence>
<feature type="compositionally biased region" description="Acidic residues" evidence="3">
    <location>
        <begin position="318"/>
        <end position="332"/>
    </location>
</feature>
<keyword evidence="2" id="KW-0863">Zinc-finger</keyword>
<feature type="compositionally biased region" description="Pro residues" evidence="3">
    <location>
        <begin position="391"/>
        <end position="430"/>
    </location>
</feature>
<sequence>MNRRFPHVAKAIPRLTLFSGPNCSLCDIAKAELEKVRKQRQFQLEVINIQDAGQEKWMKKYVYWIPVLHLEGKEIVKGRWDASDVEAAFVKWDNEGSKMASSSTIQATEGIYSSSGSHLSILPHFTDLTPWGTYLGQFQPYGVYDRNHLQSALGSEQEVEDDEAAASNGTKRVCFNCGVESHAVYNCPKPRNHELIALSRDLYNFTKGQSTQVLIDYKRIHEVEGWRQQRLEWVNSFTPGEIRGELLIEALGPDALQDVESPAQEWLANMAIWGYPPGWAAPLDPQEEMRRRIMLGDDHPEPSDNDHHDEPFQIYGEDEEPEQELPADEYECSDSSSTMQTSSSREGARSPSQQLPFKRWAKYPTTHFASELLPIYNGNALPASWNDSDLSPPPSSTPPPLPPPPPEHTPPLPPSNTPPPLPPSQPPLQLPPSIDAHESDGEEDMLMSDSDSE</sequence>
<protein>
    <submittedName>
        <fullName evidence="5">DUF836-domain-containing protein</fullName>
    </submittedName>
</protein>
<evidence type="ECO:0000313" key="6">
    <source>
        <dbReference type="Proteomes" id="UP000807025"/>
    </source>
</evidence>
<dbReference type="InterPro" id="IPR052115">
    <property type="entry name" value="NEXT_complex_subunit_ZCCHC8"/>
</dbReference>
<dbReference type="GO" id="GO:0006397">
    <property type="term" value="P:mRNA processing"/>
    <property type="evidence" value="ECO:0007669"/>
    <property type="project" value="UniProtKB-KW"/>
</dbReference>
<organism evidence="5 6">
    <name type="scientific">Pleurotus eryngii</name>
    <name type="common">Boletus of the steppes</name>
    <dbReference type="NCBI Taxonomy" id="5323"/>
    <lineage>
        <taxon>Eukaryota</taxon>
        <taxon>Fungi</taxon>
        <taxon>Dikarya</taxon>
        <taxon>Basidiomycota</taxon>
        <taxon>Agaricomycotina</taxon>
        <taxon>Agaricomycetes</taxon>
        <taxon>Agaricomycetidae</taxon>
        <taxon>Agaricales</taxon>
        <taxon>Pleurotineae</taxon>
        <taxon>Pleurotaceae</taxon>
        <taxon>Pleurotus</taxon>
    </lineage>
</organism>
<evidence type="ECO:0000259" key="4">
    <source>
        <dbReference type="PROSITE" id="PS50158"/>
    </source>
</evidence>
<dbReference type="InterPro" id="IPR008554">
    <property type="entry name" value="Glutaredoxin-like"/>
</dbReference>